<proteinExistence type="predicted"/>
<feature type="transmembrane region" description="Helical" evidence="1">
    <location>
        <begin position="30"/>
        <end position="48"/>
    </location>
</feature>
<feature type="transmembrane region" description="Helical" evidence="1">
    <location>
        <begin position="53"/>
        <end position="72"/>
    </location>
</feature>
<evidence type="ECO:0000256" key="1">
    <source>
        <dbReference type="SAM" id="Phobius"/>
    </source>
</evidence>
<dbReference type="AlphaFoldDB" id="A0A7X6HER2"/>
<dbReference type="EMBL" id="JAAZSQ010000008">
    <property type="protein sequence ID" value="NKX54884.1"/>
    <property type="molecule type" value="Genomic_DNA"/>
</dbReference>
<protein>
    <submittedName>
        <fullName evidence="2">DUF3093 domain-containing protein</fullName>
    </submittedName>
</protein>
<comment type="caution">
    <text evidence="2">The sequence shown here is derived from an EMBL/GenBank/DDBJ whole genome shotgun (WGS) entry which is preliminary data.</text>
</comment>
<keyword evidence="3" id="KW-1185">Reference proteome</keyword>
<keyword evidence="1" id="KW-1133">Transmembrane helix</keyword>
<gene>
    <name evidence="2" type="ORF">HGG74_10095</name>
</gene>
<keyword evidence="1" id="KW-0812">Transmembrane</keyword>
<organism evidence="2 3">
    <name type="scientific">Arthrobacter mobilis</name>
    <dbReference type="NCBI Taxonomy" id="2724944"/>
    <lineage>
        <taxon>Bacteria</taxon>
        <taxon>Bacillati</taxon>
        <taxon>Actinomycetota</taxon>
        <taxon>Actinomycetes</taxon>
        <taxon>Micrococcales</taxon>
        <taxon>Micrococcaceae</taxon>
        <taxon>Arthrobacter</taxon>
    </lineage>
</organism>
<reference evidence="2 3" key="1">
    <citation type="submission" date="2020-04" db="EMBL/GenBank/DDBJ databases">
        <title>Arthrobacter sp. nov.</title>
        <authorList>
            <person name="Liu S."/>
        </authorList>
    </citation>
    <scope>NUCLEOTIDE SEQUENCE [LARGE SCALE GENOMIC DNA]</scope>
    <source>
        <strain evidence="2 3">E918</strain>
    </source>
</reference>
<name>A0A7X6HER2_9MICC</name>
<evidence type="ECO:0000313" key="3">
    <source>
        <dbReference type="Proteomes" id="UP000544090"/>
    </source>
</evidence>
<dbReference type="InterPro" id="IPR021443">
    <property type="entry name" value="DUF3093"/>
</dbReference>
<accession>A0A7X6HER2</accession>
<sequence>MSAQPVPAADGAAAGAADPVLFEERLWPSAWVWIVAAGMAAAVIVVLAPINLVVGYVAAGVVAVILTVLLVASTPRLVVTANTLQVGRARIERRHLGAVEAFRGEDATHQRGPALNGTAYLCIRGWIDPVVKIEITDEADLTPYWLTSTRRPAQLVAALTAPARS</sequence>
<keyword evidence="1" id="KW-0472">Membrane</keyword>
<dbReference type="Proteomes" id="UP000544090">
    <property type="component" value="Unassembled WGS sequence"/>
</dbReference>
<dbReference type="RefSeq" id="WP_168486229.1">
    <property type="nucleotide sequence ID" value="NZ_JAAZSQ010000008.1"/>
</dbReference>
<evidence type="ECO:0000313" key="2">
    <source>
        <dbReference type="EMBL" id="NKX54884.1"/>
    </source>
</evidence>
<dbReference type="Pfam" id="PF11292">
    <property type="entry name" value="DUF3093"/>
    <property type="match status" value="1"/>
</dbReference>